<accession>A0ABP8Y233</accession>
<feature type="compositionally biased region" description="Basic residues" evidence="5">
    <location>
        <begin position="278"/>
        <end position="290"/>
    </location>
</feature>
<keyword evidence="4" id="KW-0804">Transcription</keyword>
<feature type="region of interest" description="Disordered" evidence="5">
    <location>
        <begin position="1"/>
        <end position="22"/>
    </location>
</feature>
<dbReference type="Pfam" id="PF03466">
    <property type="entry name" value="LysR_substrate"/>
    <property type="match status" value="1"/>
</dbReference>
<evidence type="ECO:0000313" key="7">
    <source>
        <dbReference type="EMBL" id="GAA4720280.1"/>
    </source>
</evidence>
<keyword evidence="2" id="KW-0805">Transcription regulation</keyword>
<evidence type="ECO:0000256" key="1">
    <source>
        <dbReference type="ARBA" id="ARBA00009437"/>
    </source>
</evidence>
<comment type="similarity">
    <text evidence="1">Belongs to the LysR transcriptional regulatory family.</text>
</comment>
<dbReference type="InterPro" id="IPR005119">
    <property type="entry name" value="LysR_subst-bd"/>
</dbReference>
<sequence>MSEDTAPADDGGPDMAGSPRFRLGYVPGATPGKWARTWEQRLRDVPLDLVQVEAADVAGALRAREVDAAIGRLPVDKEDFHAIALYDEVPMVVVSRDHLLAATEESEHVTAADLAEDVLWVPADDVLFTGDEPRPGKAPEAYDDGTGTLVTPAPATTAEAIAWAAAGSGAVVVPMSLARLHRRKDVVHRVLDDGPEAPVGLVWLRDGLSEQTAELVEEMVGIVRGRTANSSRGRAGDRARKQLMASDRKTPGLGATSPGRRLSKSAPSKKYRDTGQKSRIKRTRKRRGKS</sequence>
<evidence type="ECO:0000256" key="5">
    <source>
        <dbReference type="SAM" id="MobiDB-lite"/>
    </source>
</evidence>
<protein>
    <submittedName>
        <fullName evidence="7">LysR substrate-binding domain-containing protein</fullName>
    </submittedName>
</protein>
<evidence type="ECO:0000313" key="8">
    <source>
        <dbReference type="Proteomes" id="UP001500956"/>
    </source>
</evidence>
<gene>
    <name evidence="7" type="ORF">GCM10023216_06460</name>
</gene>
<organism evidence="7 8">
    <name type="scientific">Isoptericola chiayiensis</name>
    <dbReference type="NCBI Taxonomy" id="579446"/>
    <lineage>
        <taxon>Bacteria</taxon>
        <taxon>Bacillati</taxon>
        <taxon>Actinomycetota</taxon>
        <taxon>Actinomycetes</taxon>
        <taxon>Micrococcales</taxon>
        <taxon>Promicromonosporaceae</taxon>
        <taxon>Isoptericola</taxon>
    </lineage>
</organism>
<name>A0ABP8Y233_9MICO</name>
<evidence type="ECO:0000256" key="2">
    <source>
        <dbReference type="ARBA" id="ARBA00023015"/>
    </source>
</evidence>
<keyword evidence="8" id="KW-1185">Reference proteome</keyword>
<evidence type="ECO:0000256" key="4">
    <source>
        <dbReference type="ARBA" id="ARBA00023163"/>
    </source>
</evidence>
<keyword evidence="3" id="KW-0238">DNA-binding</keyword>
<dbReference type="EMBL" id="BAABID010000004">
    <property type="protein sequence ID" value="GAA4720280.1"/>
    <property type="molecule type" value="Genomic_DNA"/>
</dbReference>
<feature type="compositionally biased region" description="Basic and acidic residues" evidence="5">
    <location>
        <begin position="234"/>
        <end position="250"/>
    </location>
</feature>
<evidence type="ECO:0000259" key="6">
    <source>
        <dbReference type="Pfam" id="PF03466"/>
    </source>
</evidence>
<dbReference type="Gene3D" id="3.40.190.10">
    <property type="entry name" value="Periplasmic binding protein-like II"/>
    <property type="match status" value="2"/>
</dbReference>
<comment type="caution">
    <text evidence="7">The sequence shown here is derived from an EMBL/GenBank/DDBJ whole genome shotgun (WGS) entry which is preliminary data.</text>
</comment>
<dbReference type="PANTHER" id="PTHR30346">
    <property type="entry name" value="TRANSCRIPTIONAL DUAL REGULATOR HCAR-RELATED"/>
    <property type="match status" value="1"/>
</dbReference>
<dbReference type="PANTHER" id="PTHR30346:SF0">
    <property type="entry name" value="HCA OPERON TRANSCRIPTIONAL ACTIVATOR HCAR"/>
    <property type="match status" value="1"/>
</dbReference>
<feature type="domain" description="LysR substrate-binding" evidence="6">
    <location>
        <begin position="22"/>
        <end position="219"/>
    </location>
</feature>
<dbReference type="RefSeq" id="WP_343037359.1">
    <property type="nucleotide sequence ID" value="NZ_BAABID010000004.1"/>
</dbReference>
<evidence type="ECO:0000256" key="3">
    <source>
        <dbReference type="ARBA" id="ARBA00023125"/>
    </source>
</evidence>
<reference evidence="8" key="1">
    <citation type="journal article" date="2019" name="Int. J. Syst. Evol. Microbiol.">
        <title>The Global Catalogue of Microorganisms (GCM) 10K type strain sequencing project: providing services to taxonomists for standard genome sequencing and annotation.</title>
        <authorList>
            <consortium name="The Broad Institute Genomics Platform"/>
            <consortium name="The Broad Institute Genome Sequencing Center for Infectious Disease"/>
            <person name="Wu L."/>
            <person name="Ma J."/>
        </authorList>
    </citation>
    <scope>NUCLEOTIDE SEQUENCE [LARGE SCALE GENOMIC DNA]</scope>
    <source>
        <strain evidence="8">JCM 18063</strain>
    </source>
</reference>
<feature type="region of interest" description="Disordered" evidence="5">
    <location>
        <begin position="227"/>
        <end position="290"/>
    </location>
</feature>
<dbReference type="Proteomes" id="UP001500956">
    <property type="component" value="Unassembled WGS sequence"/>
</dbReference>
<proteinExistence type="inferred from homology"/>
<dbReference type="SUPFAM" id="SSF53850">
    <property type="entry name" value="Periplasmic binding protein-like II"/>
    <property type="match status" value="1"/>
</dbReference>